<organism evidence="2 3">
    <name type="scientific">Canavalia gladiata</name>
    <name type="common">Sword bean</name>
    <name type="synonym">Dolichos gladiatus</name>
    <dbReference type="NCBI Taxonomy" id="3824"/>
    <lineage>
        <taxon>Eukaryota</taxon>
        <taxon>Viridiplantae</taxon>
        <taxon>Streptophyta</taxon>
        <taxon>Embryophyta</taxon>
        <taxon>Tracheophyta</taxon>
        <taxon>Spermatophyta</taxon>
        <taxon>Magnoliopsida</taxon>
        <taxon>eudicotyledons</taxon>
        <taxon>Gunneridae</taxon>
        <taxon>Pentapetalae</taxon>
        <taxon>rosids</taxon>
        <taxon>fabids</taxon>
        <taxon>Fabales</taxon>
        <taxon>Fabaceae</taxon>
        <taxon>Papilionoideae</taxon>
        <taxon>50 kb inversion clade</taxon>
        <taxon>NPAAA clade</taxon>
        <taxon>indigoferoid/millettioid clade</taxon>
        <taxon>Phaseoleae</taxon>
        <taxon>Canavalia</taxon>
    </lineage>
</organism>
<dbReference type="AlphaFoldDB" id="A0AAN9QKR0"/>
<evidence type="ECO:0000256" key="1">
    <source>
        <dbReference type="SAM" id="MobiDB-lite"/>
    </source>
</evidence>
<evidence type="ECO:0000313" key="2">
    <source>
        <dbReference type="EMBL" id="KAK7339047.1"/>
    </source>
</evidence>
<gene>
    <name evidence="2" type="ORF">VNO77_19690</name>
</gene>
<proteinExistence type="predicted"/>
<reference evidence="2 3" key="1">
    <citation type="submission" date="2024-01" db="EMBL/GenBank/DDBJ databases">
        <title>The genomes of 5 underutilized Papilionoideae crops provide insights into root nodulation and disease resistanc.</title>
        <authorList>
            <person name="Jiang F."/>
        </authorList>
    </citation>
    <scope>NUCLEOTIDE SEQUENCE [LARGE SCALE GENOMIC DNA]</scope>
    <source>
        <strain evidence="2">LVBAO_FW01</strain>
        <tissue evidence="2">Leaves</tissue>
    </source>
</reference>
<name>A0AAN9QKR0_CANGL</name>
<feature type="compositionally biased region" description="Basic and acidic residues" evidence="1">
    <location>
        <begin position="69"/>
        <end position="80"/>
    </location>
</feature>
<sequence>MSRRHFKAKKFSKLSMCSTYSATLAEMRCTQDSSVSIHLSFRLDSSWSPPPPLMLKLPQNQQPFNASSSKEKREVRIHSDHESSPKLITKACEEVKKEESVCKVNSYKTETRSIINSATIIKSTTPTHKNHATISFQNKRQLLFLMCQLKVIHNNIKNHHFKIFIIKRGQTLE</sequence>
<feature type="region of interest" description="Disordered" evidence="1">
    <location>
        <begin position="59"/>
        <end position="80"/>
    </location>
</feature>
<accession>A0AAN9QKR0</accession>
<comment type="caution">
    <text evidence="2">The sequence shown here is derived from an EMBL/GenBank/DDBJ whole genome shotgun (WGS) entry which is preliminary data.</text>
</comment>
<dbReference type="EMBL" id="JAYMYQ010000004">
    <property type="protein sequence ID" value="KAK7339047.1"/>
    <property type="molecule type" value="Genomic_DNA"/>
</dbReference>
<keyword evidence="3" id="KW-1185">Reference proteome</keyword>
<evidence type="ECO:0000313" key="3">
    <source>
        <dbReference type="Proteomes" id="UP001367508"/>
    </source>
</evidence>
<feature type="compositionally biased region" description="Polar residues" evidence="1">
    <location>
        <begin position="59"/>
        <end position="68"/>
    </location>
</feature>
<dbReference type="Proteomes" id="UP001367508">
    <property type="component" value="Unassembled WGS sequence"/>
</dbReference>
<protein>
    <submittedName>
        <fullName evidence="2">Uncharacterized protein</fullName>
    </submittedName>
</protein>